<proteinExistence type="predicted"/>
<accession>A0A7C8M1L4</accession>
<evidence type="ECO:0000313" key="3">
    <source>
        <dbReference type="Proteomes" id="UP000481861"/>
    </source>
</evidence>
<feature type="compositionally biased region" description="Low complexity" evidence="1">
    <location>
        <begin position="106"/>
        <end position="128"/>
    </location>
</feature>
<organism evidence="2 3">
    <name type="scientific">Massariosphaeria phaeospora</name>
    <dbReference type="NCBI Taxonomy" id="100035"/>
    <lineage>
        <taxon>Eukaryota</taxon>
        <taxon>Fungi</taxon>
        <taxon>Dikarya</taxon>
        <taxon>Ascomycota</taxon>
        <taxon>Pezizomycotina</taxon>
        <taxon>Dothideomycetes</taxon>
        <taxon>Pleosporomycetidae</taxon>
        <taxon>Pleosporales</taxon>
        <taxon>Pleosporales incertae sedis</taxon>
        <taxon>Massariosphaeria</taxon>
    </lineage>
</organism>
<evidence type="ECO:0000313" key="2">
    <source>
        <dbReference type="EMBL" id="KAF2864835.1"/>
    </source>
</evidence>
<keyword evidence="3" id="KW-1185">Reference proteome</keyword>
<feature type="compositionally biased region" description="Polar residues" evidence="1">
    <location>
        <begin position="83"/>
        <end position="104"/>
    </location>
</feature>
<reference evidence="2 3" key="1">
    <citation type="submission" date="2020-01" db="EMBL/GenBank/DDBJ databases">
        <authorList>
            <consortium name="DOE Joint Genome Institute"/>
            <person name="Haridas S."/>
            <person name="Albert R."/>
            <person name="Binder M."/>
            <person name="Bloem J."/>
            <person name="Labutti K."/>
            <person name="Salamov A."/>
            <person name="Andreopoulos B."/>
            <person name="Baker S.E."/>
            <person name="Barry K."/>
            <person name="Bills G."/>
            <person name="Bluhm B.H."/>
            <person name="Cannon C."/>
            <person name="Castanera R."/>
            <person name="Culley D.E."/>
            <person name="Daum C."/>
            <person name="Ezra D."/>
            <person name="Gonzalez J.B."/>
            <person name="Henrissat B."/>
            <person name="Kuo A."/>
            <person name="Liang C."/>
            <person name="Lipzen A."/>
            <person name="Lutzoni F."/>
            <person name="Magnuson J."/>
            <person name="Mondo S."/>
            <person name="Nolan M."/>
            <person name="Ohm R."/>
            <person name="Pangilinan J."/>
            <person name="Park H.-J.H."/>
            <person name="Ramirez L."/>
            <person name="Alfaro M."/>
            <person name="Sun H."/>
            <person name="Tritt A."/>
            <person name="Yoshinaga Y."/>
            <person name="Zwiers L.-H.L."/>
            <person name="Turgeon B.G."/>
            <person name="Goodwin S.B."/>
            <person name="Spatafora J.W."/>
            <person name="Crous P.W."/>
            <person name="Grigoriev I.V."/>
        </authorList>
    </citation>
    <scope>NUCLEOTIDE SEQUENCE [LARGE SCALE GENOMIC DNA]</scope>
    <source>
        <strain evidence="2 3">CBS 611.86</strain>
    </source>
</reference>
<sequence length="149" mass="13944">MAAFNFGPKSDGSNTPNKGLFGATGTSGATGSSLFGTSGTTASSIFGATSNANSGATSAGTSFTFSNKTDSANTFGAFATKPAGSQSSQLGGNQASGGASQPANNPFALGAPAGSSGGASPKPSIFGAAKGGAGAASTPSFNFSTTSCQ</sequence>
<protein>
    <submittedName>
        <fullName evidence="2">Uncharacterized protein</fullName>
    </submittedName>
</protein>
<name>A0A7C8M1L4_9PLEO</name>
<comment type="caution">
    <text evidence="2">The sequence shown here is derived from an EMBL/GenBank/DDBJ whole genome shotgun (WGS) entry which is preliminary data.</text>
</comment>
<dbReference type="EMBL" id="JAADJZ010000039">
    <property type="protein sequence ID" value="KAF2864835.1"/>
    <property type="molecule type" value="Genomic_DNA"/>
</dbReference>
<gene>
    <name evidence="2" type="ORF">BDV95DRAFT_270861</name>
</gene>
<dbReference type="Proteomes" id="UP000481861">
    <property type="component" value="Unassembled WGS sequence"/>
</dbReference>
<dbReference type="AlphaFoldDB" id="A0A7C8M1L4"/>
<evidence type="ECO:0000256" key="1">
    <source>
        <dbReference type="SAM" id="MobiDB-lite"/>
    </source>
</evidence>
<feature type="region of interest" description="Disordered" evidence="1">
    <location>
        <begin position="1"/>
        <end position="26"/>
    </location>
</feature>
<feature type="compositionally biased region" description="Polar residues" evidence="1">
    <location>
        <begin position="137"/>
        <end position="149"/>
    </location>
</feature>
<feature type="region of interest" description="Disordered" evidence="1">
    <location>
        <begin position="75"/>
        <end position="149"/>
    </location>
</feature>